<evidence type="ECO:0000256" key="7">
    <source>
        <dbReference type="ARBA" id="ARBA00023228"/>
    </source>
</evidence>
<reference evidence="28" key="2">
    <citation type="journal article" date="2020" name="Antonie Van Leeuwenhoek">
        <title>Labilibaculum antarcticum sp. nov., a novel facultative anaerobic, psychrotorelant bacterium isolated from marine sediment of Antarctica.</title>
        <authorList>
            <person name="Watanabe M."/>
            <person name="Kojima H."/>
            <person name="Fukui M."/>
        </authorList>
    </citation>
    <scope>NUCLEOTIDE SEQUENCE [LARGE SCALE GENOMIC DNA]</scope>
    <source>
        <strain evidence="28">SPP2</strain>
    </source>
</reference>
<evidence type="ECO:0000256" key="6">
    <source>
        <dbReference type="ARBA" id="ARBA00023136"/>
    </source>
</evidence>
<evidence type="ECO:0000256" key="23">
    <source>
        <dbReference type="ARBA" id="ARBA00045709"/>
    </source>
</evidence>
<evidence type="ECO:0000256" key="19">
    <source>
        <dbReference type="ARBA" id="ARBA00044919"/>
    </source>
</evidence>
<evidence type="ECO:0000256" key="17">
    <source>
        <dbReference type="ARBA" id="ARBA00044903"/>
    </source>
</evidence>
<comment type="catalytic activity">
    <reaction evidence="14">
        <text>L-aspartyl-L-lysine(out) = L-aspartyl-L-lysine(in)</text>
        <dbReference type="Rhea" id="RHEA:79411"/>
        <dbReference type="ChEBI" id="CHEBI:229953"/>
    </reaction>
</comment>
<protein>
    <recommendedName>
        <fullName evidence="21">Lysosomal dipeptide transporter MFSD1</fullName>
    </recommendedName>
    <alternativeName>
        <fullName evidence="22">Major facilitator superfamily domain-containing protein 1</fullName>
    </alternativeName>
</protein>
<comment type="catalytic activity">
    <reaction evidence="10">
        <text>L-alpha-aminoacyl-L-arginine(out) = L-alpha-aminoacyl-L-arginine(in)</text>
        <dbReference type="Rhea" id="RHEA:79367"/>
        <dbReference type="ChEBI" id="CHEBI:229968"/>
    </reaction>
</comment>
<dbReference type="Pfam" id="PF07690">
    <property type="entry name" value="MFS_1"/>
    <property type="match status" value="1"/>
</dbReference>
<evidence type="ECO:0000256" key="2">
    <source>
        <dbReference type="ARBA" id="ARBA00008335"/>
    </source>
</evidence>
<feature type="domain" description="Major facilitator superfamily (MFS) profile" evidence="26">
    <location>
        <begin position="19"/>
        <end position="469"/>
    </location>
</feature>
<keyword evidence="6 25" id="KW-0472">Membrane</keyword>
<comment type="catalytic activity">
    <reaction evidence="16">
        <text>L-lysyl-L-lysine(out) = L-lysyl-L-lysine(in)</text>
        <dbReference type="Rhea" id="RHEA:79403"/>
        <dbReference type="ChEBI" id="CHEBI:229956"/>
    </reaction>
</comment>
<keyword evidence="3" id="KW-0813">Transport</keyword>
<evidence type="ECO:0000256" key="12">
    <source>
        <dbReference type="ARBA" id="ARBA00044891"/>
    </source>
</evidence>
<evidence type="ECO:0000256" key="13">
    <source>
        <dbReference type="ARBA" id="ARBA00044893"/>
    </source>
</evidence>
<feature type="transmembrane region" description="Helical" evidence="25">
    <location>
        <begin position="447"/>
        <end position="464"/>
    </location>
</feature>
<reference evidence="27 28" key="1">
    <citation type="journal article" date="2018" name="Mar. Genomics">
        <title>Complete genome sequence of Marinifilaceae bacterium strain SPP2, isolated from the Antarctic marine sediment.</title>
        <authorList>
            <person name="Watanabe M."/>
            <person name="Kojima H."/>
            <person name="Fukui M."/>
        </authorList>
    </citation>
    <scope>NUCLEOTIDE SEQUENCE [LARGE SCALE GENOMIC DNA]</scope>
    <source>
        <strain evidence="27 28">SPP2</strain>
    </source>
</reference>
<proteinExistence type="inferred from homology"/>
<evidence type="ECO:0000259" key="26">
    <source>
        <dbReference type="PROSITE" id="PS50850"/>
    </source>
</evidence>
<comment type="catalytic activity">
    <reaction evidence="15">
        <text>L-arginyl-L-alpha-amino acid(out) = L-arginyl-L-alpha-amino acid(in)</text>
        <dbReference type="Rhea" id="RHEA:79371"/>
        <dbReference type="ChEBI" id="CHEBI:84315"/>
    </reaction>
</comment>
<evidence type="ECO:0000256" key="10">
    <source>
        <dbReference type="ARBA" id="ARBA00044881"/>
    </source>
</evidence>
<comment type="catalytic activity">
    <reaction evidence="8">
        <text>L-lysyl-L-alanine(out) = L-lysyl-L-alanine(in)</text>
        <dbReference type="Rhea" id="RHEA:79399"/>
        <dbReference type="ChEBI" id="CHEBI:229954"/>
    </reaction>
</comment>
<evidence type="ECO:0000256" key="16">
    <source>
        <dbReference type="ARBA" id="ARBA00044900"/>
    </source>
</evidence>
<feature type="transmembrane region" description="Helical" evidence="25">
    <location>
        <begin position="336"/>
        <end position="355"/>
    </location>
</feature>
<organism evidence="27 28">
    <name type="scientific">Labilibaculum antarcticum</name>
    <dbReference type="NCBI Taxonomy" id="1717717"/>
    <lineage>
        <taxon>Bacteria</taxon>
        <taxon>Pseudomonadati</taxon>
        <taxon>Bacteroidota</taxon>
        <taxon>Bacteroidia</taxon>
        <taxon>Marinilabiliales</taxon>
        <taxon>Marinifilaceae</taxon>
        <taxon>Labilibaculum</taxon>
    </lineage>
</organism>
<evidence type="ECO:0000256" key="15">
    <source>
        <dbReference type="ARBA" id="ARBA00044899"/>
    </source>
</evidence>
<evidence type="ECO:0000256" key="3">
    <source>
        <dbReference type="ARBA" id="ARBA00022448"/>
    </source>
</evidence>
<evidence type="ECO:0000256" key="11">
    <source>
        <dbReference type="ARBA" id="ARBA00044884"/>
    </source>
</evidence>
<comment type="catalytic activity">
    <reaction evidence="13">
        <text>L-alpha-aminoacyl-L-lysine(out) = L-alpha-aminoacyl-L-lysine(in)</text>
        <dbReference type="Rhea" id="RHEA:79383"/>
        <dbReference type="ChEBI" id="CHEBI:229966"/>
    </reaction>
</comment>
<dbReference type="Proteomes" id="UP000218267">
    <property type="component" value="Chromosome"/>
</dbReference>
<comment type="catalytic activity">
    <reaction evidence="19">
        <text>L-alanyl-L-lysine(out) = L-alanyl-L-lysine(in)</text>
        <dbReference type="Rhea" id="RHEA:79415"/>
        <dbReference type="ChEBI" id="CHEBI:192470"/>
    </reaction>
</comment>
<feature type="transmembrane region" description="Helical" evidence="25">
    <location>
        <begin position="309"/>
        <end position="329"/>
    </location>
</feature>
<comment type="catalytic activity">
    <reaction evidence="18">
        <text>L-histidyl-L-alpha-amino acid(out) = L-histidyl-L-alpha-amino acid(in)</text>
        <dbReference type="Rhea" id="RHEA:79379"/>
        <dbReference type="ChEBI" id="CHEBI:229964"/>
    </reaction>
</comment>
<keyword evidence="7" id="KW-0458">Lysosome</keyword>
<dbReference type="GO" id="GO:0022857">
    <property type="term" value="F:transmembrane transporter activity"/>
    <property type="evidence" value="ECO:0007669"/>
    <property type="project" value="InterPro"/>
</dbReference>
<comment type="similarity">
    <text evidence="2">Belongs to the major facilitator superfamily.</text>
</comment>
<dbReference type="InterPro" id="IPR052187">
    <property type="entry name" value="MFSD1"/>
</dbReference>
<feature type="transmembrane region" description="Helical" evidence="25">
    <location>
        <begin position="361"/>
        <end position="383"/>
    </location>
</feature>
<feature type="transmembrane region" description="Helical" evidence="25">
    <location>
        <begin position="206"/>
        <end position="227"/>
    </location>
</feature>
<evidence type="ECO:0000256" key="21">
    <source>
        <dbReference type="ARBA" id="ARBA00044985"/>
    </source>
</evidence>
<feature type="transmembrane region" description="Helical" evidence="25">
    <location>
        <begin position="395"/>
        <end position="417"/>
    </location>
</feature>
<dbReference type="InterPro" id="IPR011701">
    <property type="entry name" value="MFS"/>
</dbReference>
<comment type="catalytic activity">
    <reaction evidence="20">
        <text>L-lysyl-glycine(out) = L-lysyl-glycine(in)</text>
        <dbReference type="Rhea" id="RHEA:79407"/>
        <dbReference type="ChEBI" id="CHEBI:191202"/>
    </reaction>
</comment>
<gene>
    <name evidence="27" type="ORF">ALGA_2481</name>
</gene>
<evidence type="ECO:0000256" key="20">
    <source>
        <dbReference type="ARBA" id="ARBA00044924"/>
    </source>
</evidence>
<name>A0A1Y1CL67_9BACT</name>
<keyword evidence="5 25" id="KW-1133">Transmembrane helix</keyword>
<comment type="subcellular location">
    <subcellularLocation>
        <location evidence="1">Lysosome membrane</location>
        <topology evidence="1">Multi-pass membrane protein</topology>
    </subcellularLocation>
</comment>
<dbReference type="PANTHER" id="PTHR23512">
    <property type="entry name" value="MAJOR FACILITATOR SUPERFAMILY DOMAIN-CONTAINING PROTEIN 1"/>
    <property type="match status" value="1"/>
</dbReference>
<dbReference type="InterPro" id="IPR020846">
    <property type="entry name" value="MFS_dom"/>
</dbReference>
<dbReference type="PROSITE" id="PS50850">
    <property type="entry name" value="MFS"/>
    <property type="match status" value="1"/>
</dbReference>
<comment type="catalytic activity">
    <reaction evidence="9">
        <text>L-histidyl-glycine(out) = L-histidyl-glycine(in)</text>
        <dbReference type="Rhea" id="RHEA:79395"/>
        <dbReference type="ChEBI" id="CHEBI:229957"/>
    </reaction>
</comment>
<sequence length="482" mass="52786">MTEAIRQSLRDSKAARWGALGIISITMFAGYYLTDVMSPLKPMLESEFGWSSTTYGIFTSAYGWFNVFLLMLIFGGIILDRMGARFTGLMSSGIMVVGAAIKFWAISNPTLITDTTFGIHTQVFYASIGFAIFAIGVEIAGITVSKIIVKWFKGYEMAFAMGMQMAVARLGTMLALAAPVPLAMYFSSVHTVVENGQLIEKMSPSISAPIAFALVLLVIGFIAFFIYMSMDKKLELSETDPNAEAVKPMSMNELWSSIFSDLRQIIGNKGFWLIAILCVLFYSSVFPFIKYAADLMVNKYGLSQSTAGMIPSLLPLGTLFLTPIFGGIYDKKGKGATIMIIGAVLILLVHTIFSLPILNYWYVAVVLTIVLGIALSLVPSAMWPSVPKIIPENQLGTAFSLIFWIQNWGLMGVPLLIGYVLDKSNPEVVIAKAAGTEIPLYDYTNPMMIFAGLGALAIFVGFLLKREDRIKGYGLQLPNIQK</sequence>
<feature type="transmembrane region" description="Helical" evidence="25">
    <location>
        <begin position="270"/>
        <end position="289"/>
    </location>
</feature>
<evidence type="ECO:0000313" key="28">
    <source>
        <dbReference type="Proteomes" id="UP000218267"/>
    </source>
</evidence>
<feature type="transmembrane region" description="Helical" evidence="25">
    <location>
        <begin position="166"/>
        <end position="186"/>
    </location>
</feature>
<evidence type="ECO:0000256" key="18">
    <source>
        <dbReference type="ARBA" id="ARBA00044912"/>
    </source>
</evidence>
<comment type="function">
    <text evidence="23">Lysosomal dipeptide uniporter that selectively exports lysine, arginine or histidine-containing dipeptides with a net positive charge from the lysosome lumen into the cytosol. Could play a role in a specific type of protein O-glycosylation indirectly regulating macrophages migration and tissue invasion. Also essential for liver homeostasis.</text>
</comment>
<evidence type="ECO:0000256" key="5">
    <source>
        <dbReference type="ARBA" id="ARBA00022989"/>
    </source>
</evidence>
<evidence type="ECO:0000256" key="25">
    <source>
        <dbReference type="SAM" id="Phobius"/>
    </source>
</evidence>
<keyword evidence="28" id="KW-1185">Reference proteome</keyword>
<keyword evidence="4 25" id="KW-0812">Transmembrane</keyword>
<evidence type="ECO:0000256" key="14">
    <source>
        <dbReference type="ARBA" id="ARBA00044898"/>
    </source>
</evidence>
<feature type="transmembrane region" description="Helical" evidence="25">
    <location>
        <begin position="54"/>
        <end position="79"/>
    </location>
</feature>
<dbReference type="PANTHER" id="PTHR23512:SF3">
    <property type="entry name" value="MAJOR FACILITATOR SUPERFAMILY DOMAIN-CONTAINING PROTEIN 1"/>
    <property type="match status" value="1"/>
</dbReference>
<dbReference type="KEGG" id="mbas:ALGA_2481"/>
<dbReference type="RefSeq" id="WP_096429645.1">
    <property type="nucleotide sequence ID" value="NZ_AP018042.1"/>
</dbReference>
<feature type="transmembrane region" description="Helical" evidence="25">
    <location>
        <begin position="14"/>
        <end position="34"/>
    </location>
</feature>
<comment type="catalytic activity">
    <reaction evidence="17">
        <text>L-arginyl-glycine(out) = L-arginyl-glycine(in)</text>
        <dbReference type="Rhea" id="RHEA:79391"/>
        <dbReference type="ChEBI" id="CHEBI:229955"/>
    </reaction>
</comment>
<evidence type="ECO:0000256" key="24">
    <source>
        <dbReference type="ARBA" id="ARBA00046376"/>
    </source>
</evidence>
<evidence type="ECO:0000313" key="27">
    <source>
        <dbReference type="EMBL" id="BAX80803.1"/>
    </source>
</evidence>
<evidence type="ECO:0000256" key="22">
    <source>
        <dbReference type="ARBA" id="ARBA00045018"/>
    </source>
</evidence>
<dbReference type="AlphaFoldDB" id="A0A1Y1CL67"/>
<evidence type="ECO:0000256" key="1">
    <source>
        <dbReference type="ARBA" id="ARBA00004155"/>
    </source>
</evidence>
<dbReference type="SUPFAM" id="SSF103473">
    <property type="entry name" value="MFS general substrate transporter"/>
    <property type="match status" value="1"/>
</dbReference>
<comment type="catalytic activity">
    <reaction evidence="12">
        <text>L-lysyl-L-alpha-amino acid(out) = L-lysyl-L-alpha-amino acid(in)</text>
        <dbReference type="Rhea" id="RHEA:79387"/>
        <dbReference type="ChEBI" id="CHEBI:229965"/>
    </reaction>
</comment>
<accession>A0A1Y1CL67</accession>
<feature type="transmembrane region" description="Helical" evidence="25">
    <location>
        <begin position="124"/>
        <end position="145"/>
    </location>
</feature>
<evidence type="ECO:0000256" key="9">
    <source>
        <dbReference type="ARBA" id="ARBA00044878"/>
    </source>
</evidence>
<comment type="subunit">
    <text evidence="24">Homodimer. Interacts with lysosomal protein GLMP (via lumenal domain); the interaction starts while both proteins are still in the endoplasmic reticulum and is required for stabilization of MFSD1 in lysosomes but has no direct effect on its targeting to lysosomes or transporter activity.</text>
</comment>
<evidence type="ECO:0000256" key="4">
    <source>
        <dbReference type="ARBA" id="ARBA00022692"/>
    </source>
</evidence>
<dbReference type="InterPro" id="IPR036259">
    <property type="entry name" value="MFS_trans_sf"/>
</dbReference>
<dbReference type="GO" id="GO:0005765">
    <property type="term" value="C:lysosomal membrane"/>
    <property type="evidence" value="ECO:0007669"/>
    <property type="project" value="UniProtKB-SubCell"/>
</dbReference>
<feature type="transmembrane region" description="Helical" evidence="25">
    <location>
        <begin position="86"/>
        <end position="104"/>
    </location>
</feature>
<comment type="catalytic activity">
    <reaction evidence="11">
        <text>L-alpha-aminoacyl-L-histidine(out) = L-alpha-aminoacyl-L-histidine(in)</text>
        <dbReference type="Rhea" id="RHEA:79375"/>
        <dbReference type="ChEBI" id="CHEBI:229967"/>
    </reaction>
</comment>
<evidence type="ECO:0000256" key="8">
    <source>
        <dbReference type="ARBA" id="ARBA00044876"/>
    </source>
</evidence>
<dbReference type="OrthoDB" id="1090232at2"/>
<dbReference type="Gene3D" id="1.20.1250.20">
    <property type="entry name" value="MFS general substrate transporter like domains"/>
    <property type="match status" value="2"/>
</dbReference>
<dbReference type="EMBL" id="AP018042">
    <property type="protein sequence ID" value="BAX80803.1"/>
    <property type="molecule type" value="Genomic_DNA"/>
</dbReference>